<name>A0A3G6J0V4_9CORY</name>
<dbReference type="GO" id="GO:0006508">
    <property type="term" value="P:proteolysis"/>
    <property type="evidence" value="ECO:0007669"/>
    <property type="project" value="UniProtKB-KW"/>
</dbReference>
<dbReference type="GO" id="GO:0004177">
    <property type="term" value="F:aminopeptidase activity"/>
    <property type="evidence" value="ECO:0007669"/>
    <property type="project" value="UniProtKB-KW"/>
</dbReference>
<gene>
    <name evidence="11" type="primary">apeB</name>
    <name evidence="11" type="ORF">CGERO_05575</name>
</gene>
<evidence type="ECO:0000313" key="11">
    <source>
        <dbReference type="EMBL" id="AZA11423.1"/>
    </source>
</evidence>
<comment type="cofactor">
    <cofactor evidence="1 10">
        <name>Zn(2+)</name>
        <dbReference type="ChEBI" id="CHEBI:29105"/>
    </cofactor>
</comment>
<evidence type="ECO:0000256" key="5">
    <source>
        <dbReference type="ARBA" id="ARBA00022723"/>
    </source>
</evidence>
<dbReference type="AlphaFoldDB" id="A0A3G6J0V4"/>
<dbReference type="Pfam" id="PF02127">
    <property type="entry name" value="Peptidase_M18"/>
    <property type="match status" value="1"/>
</dbReference>
<proteinExistence type="inferred from homology"/>
<protein>
    <recommendedName>
        <fullName evidence="10">M18 family aminopeptidase</fullName>
        <ecNumber evidence="10">3.4.11.-</ecNumber>
    </recommendedName>
</protein>
<keyword evidence="8 9" id="KW-0482">Metalloprotease</keyword>
<dbReference type="PRINTS" id="PR00932">
    <property type="entry name" value="AMINO1PTASE"/>
</dbReference>
<organism evidence="11 12">
    <name type="scientific">Corynebacterium gerontici</name>
    <dbReference type="NCBI Taxonomy" id="2079234"/>
    <lineage>
        <taxon>Bacteria</taxon>
        <taxon>Bacillati</taxon>
        <taxon>Actinomycetota</taxon>
        <taxon>Actinomycetes</taxon>
        <taxon>Mycobacteriales</taxon>
        <taxon>Corynebacteriaceae</taxon>
        <taxon>Corynebacterium</taxon>
    </lineage>
</organism>
<comment type="similarity">
    <text evidence="2 9">Belongs to the peptidase M18 family.</text>
</comment>
<evidence type="ECO:0000256" key="2">
    <source>
        <dbReference type="ARBA" id="ARBA00008290"/>
    </source>
</evidence>
<reference evidence="11 12" key="1">
    <citation type="submission" date="2018-11" db="EMBL/GenBank/DDBJ databases">
        <authorList>
            <person name="Kleinhagauer T."/>
            <person name="Glaeser S.P."/>
            <person name="Spergser J."/>
            <person name="Ruckert C."/>
            <person name="Kaempfer P."/>
            <person name="Busse H.-J."/>
        </authorList>
    </citation>
    <scope>NUCLEOTIDE SEQUENCE [LARGE SCALE GENOMIC DNA]</scope>
    <source>
        <strain evidence="11 12">W8</strain>
    </source>
</reference>
<dbReference type="KEGG" id="cgk:CGERO_05575"/>
<keyword evidence="7 9" id="KW-0862">Zinc</keyword>
<dbReference type="SUPFAM" id="SSF101821">
    <property type="entry name" value="Aminopeptidase/glucanase lid domain"/>
    <property type="match status" value="1"/>
</dbReference>
<sequence length="432" mass="46265">MTFATSNPIEYAEHFLERVQHSPSSYHAAAIAADQLRAAGFEELQANKAWKAEPGGYYLLQGGALIAWVVPPNARPHTPFRILGSHTDSPGLKLKVHPDITAAGWHQAAVEIYGGPILASWLDRDLRLGGRIVLENGETRLVETGPILRVPHLAIHLDRQANESLKLDKQGHMQPVFSATPECHEENGIMGAIAQSAGVDPHRILAHDLITTDAQPGQRIGADGELIAAGRLDNLASFFPSIDALIQVRGEDSDAIMVVAGFDHEEVGSQTSTGAAGPLLGNVLERTLFALGADVEDRMQAYAASSCVSADVAHAIHPNYQDRHDAVNYPSMGKGVVLKVNAQQRYASDALSEAAWFDACRKAGVESQVFVGNNSMPCGSTIGPISATRLGIQTVDVGIPVLSMHSARELAHVKDLWEFAQVAKAYLADLVG</sequence>
<dbReference type="NCBIfam" id="NF002759">
    <property type="entry name" value="PRK02813.1"/>
    <property type="match status" value="1"/>
</dbReference>
<evidence type="ECO:0000256" key="1">
    <source>
        <dbReference type="ARBA" id="ARBA00001947"/>
    </source>
</evidence>
<evidence type="ECO:0000256" key="8">
    <source>
        <dbReference type="ARBA" id="ARBA00023049"/>
    </source>
</evidence>
<dbReference type="Gene3D" id="2.30.250.10">
    <property type="entry name" value="Aminopeptidase i, Domain 2"/>
    <property type="match status" value="1"/>
</dbReference>
<dbReference type="InterPro" id="IPR023358">
    <property type="entry name" value="Peptidase_M18_dom2"/>
</dbReference>
<keyword evidence="6 9" id="KW-0378">Hydrolase</keyword>
<evidence type="ECO:0000256" key="4">
    <source>
        <dbReference type="ARBA" id="ARBA00022670"/>
    </source>
</evidence>
<dbReference type="RefSeq" id="WP_123934011.1">
    <property type="nucleotide sequence ID" value="NZ_CP033897.1"/>
</dbReference>
<keyword evidence="3 9" id="KW-0031">Aminopeptidase</keyword>
<keyword evidence="4 9" id="KW-0645">Protease</keyword>
<evidence type="ECO:0000256" key="6">
    <source>
        <dbReference type="ARBA" id="ARBA00022801"/>
    </source>
</evidence>
<keyword evidence="5 9" id="KW-0479">Metal-binding</keyword>
<keyword evidence="12" id="KW-1185">Reference proteome</keyword>
<dbReference type="PANTHER" id="PTHR28570:SF3">
    <property type="entry name" value="ASPARTYL AMINOPEPTIDASE"/>
    <property type="match status" value="1"/>
</dbReference>
<dbReference type="InterPro" id="IPR001948">
    <property type="entry name" value="Peptidase_M18"/>
</dbReference>
<evidence type="ECO:0000256" key="10">
    <source>
        <dbReference type="RuleBase" id="RU004387"/>
    </source>
</evidence>
<accession>A0A3G6J0V4</accession>
<dbReference type="Gene3D" id="3.40.630.10">
    <property type="entry name" value="Zn peptidases"/>
    <property type="match status" value="1"/>
</dbReference>
<dbReference type="GO" id="GO:0005737">
    <property type="term" value="C:cytoplasm"/>
    <property type="evidence" value="ECO:0007669"/>
    <property type="project" value="UniProtKB-ARBA"/>
</dbReference>
<dbReference type="EMBL" id="CP033897">
    <property type="protein sequence ID" value="AZA11423.1"/>
    <property type="molecule type" value="Genomic_DNA"/>
</dbReference>
<evidence type="ECO:0000256" key="7">
    <source>
        <dbReference type="ARBA" id="ARBA00022833"/>
    </source>
</evidence>
<dbReference type="OrthoDB" id="5288740at2"/>
<dbReference type="GO" id="GO:0008237">
    <property type="term" value="F:metallopeptidase activity"/>
    <property type="evidence" value="ECO:0007669"/>
    <property type="project" value="UniProtKB-KW"/>
</dbReference>
<dbReference type="CDD" id="cd05658">
    <property type="entry name" value="M18_DAP"/>
    <property type="match status" value="1"/>
</dbReference>
<dbReference type="EC" id="3.4.11.-" evidence="10"/>
<dbReference type="PANTHER" id="PTHR28570">
    <property type="entry name" value="ASPARTYL AMINOPEPTIDASE"/>
    <property type="match status" value="1"/>
</dbReference>
<dbReference type="SUPFAM" id="SSF53187">
    <property type="entry name" value="Zn-dependent exopeptidases"/>
    <property type="match status" value="1"/>
</dbReference>
<dbReference type="Proteomes" id="UP000271587">
    <property type="component" value="Chromosome"/>
</dbReference>
<dbReference type="GO" id="GO:0008270">
    <property type="term" value="F:zinc ion binding"/>
    <property type="evidence" value="ECO:0007669"/>
    <property type="project" value="InterPro"/>
</dbReference>
<evidence type="ECO:0000313" key="12">
    <source>
        <dbReference type="Proteomes" id="UP000271587"/>
    </source>
</evidence>
<evidence type="ECO:0000256" key="9">
    <source>
        <dbReference type="RuleBase" id="RU004386"/>
    </source>
</evidence>
<evidence type="ECO:0000256" key="3">
    <source>
        <dbReference type="ARBA" id="ARBA00022438"/>
    </source>
</evidence>